<protein>
    <submittedName>
        <fullName evidence="1">Uncharacterized protein</fullName>
    </submittedName>
</protein>
<keyword evidence="2" id="KW-1185">Reference proteome</keyword>
<name>A0A392VM17_9FABA</name>
<proteinExistence type="predicted"/>
<dbReference type="Proteomes" id="UP000265520">
    <property type="component" value="Unassembled WGS sequence"/>
</dbReference>
<comment type="caution">
    <text evidence="1">The sequence shown here is derived from an EMBL/GenBank/DDBJ whole genome shotgun (WGS) entry which is preliminary data.</text>
</comment>
<dbReference type="AlphaFoldDB" id="A0A392VM17"/>
<sequence length="49" mass="5399">GEDNAVQLSELEPSSMMFIASFLILSSYTAQQLQLPLMADSLHVQLPCM</sequence>
<reference evidence="1 2" key="1">
    <citation type="journal article" date="2018" name="Front. Plant Sci.">
        <title>Red Clover (Trifolium pratense) and Zigzag Clover (T. medium) - A Picture of Genomic Similarities and Differences.</title>
        <authorList>
            <person name="Dluhosova J."/>
            <person name="Istvanek J."/>
            <person name="Nedelnik J."/>
            <person name="Repkova J."/>
        </authorList>
    </citation>
    <scope>NUCLEOTIDE SEQUENCE [LARGE SCALE GENOMIC DNA]</scope>
    <source>
        <strain evidence="2">cv. 10/8</strain>
        <tissue evidence="1">Leaf</tissue>
    </source>
</reference>
<evidence type="ECO:0000313" key="1">
    <source>
        <dbReference type="EMBL" id="MCI88927.1"/>
    </source>
</evidence>
<accession>A0A392VM17</accession>
<dbReference type="EMBL" id="LXQA011206085">
    <property type="protein sequence ID" value="MCI88927.1"/>
    <property type="molecule type" value="Genomic_DNA"/>
</dbReference>
<feature type="non-terminal residue" evidence="1">
    <location>
        <position position="1"/>
    </location>
</feature>
<organism evidence="1 2">
    <name type="scientific">Trifolium medium</name>
    <dbReference type="NCBI Taxonomy" id="97028"/>
    <lineage>
        <taxon>Eukaryota</taxon>
        <taxon>Viridiplantae</taxon>
        <taxon>Streptophyta</taxon>
        <taxon>Embryophyta</taxon>
        <taxon>Tracheophyta</taxon>
        <taxon>Spermatophyta</taxon>
        <taxon>Magnoliopsida</taxon>
        <taxon>eudicotyledons</taxon>
        <taxon>Gunneridae</taxon>
        <taxon>Pentapetalae</taxon>
        <taxon>rosids</taxon>
        <taxon>fabids</taxon>
        <taxon>Fabales</taxon>
        <taxon>Fabaceae</taxon>
        <taxon>Papilionoideae</taxon>
        <taxon>50 kb inversion clade</taxon>
        <taxon>NPAAA clade</taxon>
        <taxon>Hologalegina</taxon>
        <taxon>IRL clade</taxon>
        <taxon>Trifolieae</taxon>
        <taxon>Trifolium</taxon>
    </lineage>
</organism>
<evidence type="ECO:0000313" key="2">
    <source>
        <dbReference type="Proteomes" id="UP000265520"/>
    </source>
</evidence>